<dbReference type="Proteomes" id="UP001595957">
    <property type="component" value="Unassembled WGS sequence"/>
</dbReference>
<proteinExistence type="predicted"/>
<dbReference type="EMBL" id="JBHSFZ010000058">
    <property type="protein sequence ID" value="MFC4595796.1"/>
    <property type="molecule type" value="Genomic_DNA"/>
</dbReference>
<organism evidence="2 3">
    <name type="scientific">Sphingobium tyrosinilyticum</name>
    <dbReference type="NCBI Taxonomy" id="2715436"/>
    <lineage>
        <taxon>Bacteria</taxon>
        <taxon>Pseudomonadati</taxon>
        <taxon>Pseudomonadota</taxon>
        <taxon>Alphaproteobacteria</taxon>
        <taxon>Sphingomonadales</taxon>
        <taxon>Sphingomonadaceae</taxon>
        <taxon>Sphingobium</taxon>
    </lineage>
</organism>
<dbReference type="CDD" id="cd08276">
    <property type="entry name" value="MDR7"/>
    <property type="match status" value="1"/>
</dbReference>
<dbReference type="InterPro" id="IPR036291">
    <property type="entry name" value="NAD(P)-bd_dom_sf"/>
</dbReference>
<dbReference type="GO" id="GO:0016491">
    <property type="term" value="F:oxidoreductase activity"/>
    <property type="evidence" value="ECO:0007669"/>
    <property type="project" value="UniProtKB-KW"/>
</dbReference>
<reference evidence="3" key="1">
    <citation type="journal article" date="2019" name="Int. J. Syst. Evol. Microbiol.">
        <title>The Global Catalogue of Microorganisms (GCM) 10K type strain sequencing project: providing services to taxonomists for standard genome sequencing and annotation.</title>
        <authorList>
            <consortium name="The Broad Institute Genomics Platform"/>
            <consortium name="The Broad Institute Genome Sequencing Center for Infectious Disease"/>
            <person name="Wu L."/>
            <person name="Ma J."/>
        </authorList>
    </citation>
    <scope>NUCLEOTIDE SEQUENCE [LARGE SCALE GENOMIC DNA]</scope>
    <source>
        <strain evidence="3">NBRC 103632</strain>
    </source>
</reference>
<evidence type="ECO:0000313" key="2">
    <source>
        <dbReference type="EMBL" id="MFC4595796.1"/>
    </source>
</evidence>
<dbReference type="InterPro" id="IPR011032">
    <property type="entry name" value="GroES-like_sf"/>
</dbReference>
<keyword evidence="2" id="KW-0560">Oxidoreductase</keyword>
<evidence type="ECO:0000313" key="3">
    <source>
        <dbReference type="Proteomes" id="UP001595957"/>
    </source>
</evidence>
<dbReference type="SMART" id="SM00829">
    <property type="entry name" value="PKS_ER"/>
    <property type="match status" value="1"/>
</dbReference>
<dbReference type="SUPFAM" id="SSF51735">
    <property type="entry name" value="NAD(P)-binding Rossmann-fold domains"/>
    <property type="match status" value="1"/>
</dbReference>
<dbReference type="InterPro" id="IPR013149">
    <property type="entry name" value="ADH-like_C"/>
</dbReference>
<dbReference type="InterPro" id="IPR013154">
    <property type="entry name" value="ADH-like_N"/>
</dbReference>
<keyword evidence="3" id="KW-1185">Reference proteome</keyword>
<dbReference type="Gene3D" id="3.90.180.10">
    <property type="entry name" value="Medium-chain alcohol dehydrogenases, catalytic domain"/>
    <property type="match status" value="1"/>
</dbReference>
<dbReference type="Pfam" id="PF00107">
    <property type="entry name" value="ADH_zinc_N"/>
    <property type="match status" value="1"/>
</dbReference>
<dbReference type="PANTHER" id="PTHR45033">
    <property type="match status" value="1"/>
</dbReference>
<comment type="caution">
    <text evidence="2">The sequence shown here is derived from an EMBL/GenBank/DDBJ whole genome shotgun (WGS) entry which is preliminary data.</text>
</comment>
<dbReference type="PANTHER" id="PTHR45033:SF2">
    <property type="entry name" value="ZINC-TYPE ALCOHOL DEHYDROGENASE-LIKE PROTEIN C1773.06C"/>
    <property type="match status" value="1"/>
</dbReference>
<name>A0ABV9F1K7_9SPHN</name>
<dbReference type="SUPFAM" id="SSF50129">
    <property type="entry name" value="GroES-like"/>
    <property type="match status" value="1"/>
</dbReference>
<feature type="domain" description="Enoyl reductase (ER)" evidence="1">
    <location>
        <begin position="10"/>
        <end position="336"/>
    </location>
</feature>
<protein>
    <submittedName>
        <fullName evidence="2">NAD(P)-dependent alcohol dehydrogenase</fullName>
        <ecNumber evidence="2">1.1.1.-</ecNumber>
    </submittedName>
</protein>
<dbReference type="Gene3D" id="3.40.50.720">
    <property type="entry name" value="NAD(P)-binding Rossmann-like Domain"/>
    <property type="match status" value="1"/>
</dbReference>
<dbReference type="EC" id="1.1.1.-" evidence="2"/>
<dbReference type="RefSeq" id="WP_380806436.1">
    <property type="nucleotide sequence ID" value="NZ_JBHSFZ010000058.1"/>
</dbReference>
<evidence type="ECO:0000259" key="1">
    <source>
        <dbReference type="SMART" id="SM00829"/>
    </source>
</evidence>
<dbReference type="InterPro" id="IPR052711">
    <property type="entry name" value="Zinc_ADH-like"/>
</dbReference>
<dbReference type="InterPro" id="IPR020843">
    <property type="entry name" value="ER"/>
</dbReference>
<dbReference type="Pfam" id="PF08240">
    <property type="entry name" value="ADH_N"/>
    <property type="match status" value="1"/>
</dbReference>
<sequence length="341" mass="35522">MRLLQITGPGGINDLRFVEKPIPTPGEGEVVLRVTAASLNRRDLTMISSTSAPGTPQPPFTPMSDAAGVVHAVGPGVTCVKKDDRVTSLFFQKWMDGPINSEVRWATVPSMVHDGVAAEYVTLLAQGVHPVPVGLTDQEGATLPCAALTAWRAMFEDAGLQSGAKIVVQGTGGVSIFALQFGAAMGMEVVVTSSSDEKLERAKALGAAHTVNYRTHPDWGAEVKKAVGSAGVDFVLGVGGAGNLAQSLDAIGLGGHIAIVGMLGGAEEVLPFRALTGKNAKLQGVSVGNRAMFGRMAAAIEQHAIKPVIDKVYPFAEAIEAFRAMKAGDLFGKIVIDLESK</sequence>
<gene>
    <name evidence="2" type="ORF">ACFO3E_16670</name>
</gene>
<accession>A0ABV9F1K7</accession>